<feature type="domain" description="Methyltransferase type 11" evidence="1">
    <location>
        <begin position="226"/>
        <end position="273"/>
    </location>
</feature>
<keyword evidence="3" id="KW-1185">Reference proteome</keyword>
<sequence length="379" mass="42880">MFKFNIDTPTGTSISKLSSFSGWYIPESKKTAKLNFYINDQPCFSLSHGLDRPDVAAAFPEKEGSLNSGFFGNVILPDSVKLGEELVCKIIDENDHKTVLYQNKFTVNDLGSTSQPRKRDFQLENLLSFPNYNGNLSFNELEKLHLSDCDLYIRGTTLHVLQKGEQPFVRLTENETTHPYSQDALDILERVNNGIVLDFGAGNTPKEHLHPNVCYLDVQQYIHTDIVCTTLKLPFRDNCFDAVVSQAVFEHIPNPFVTAKELYRILKPGGIVHIDTAFMQPLHGDPSHYFNMTLNALRLVMSDFEELRGGIKPYQYPSFGLMMQIQAVLPYINSGKWKERLEELHQLIVKEGNLLDKDLGIKGQEILAAGVFFEGKKSV</sequence>
<dbReference type="CDD" id="cd02440">
    <property type="entry name" value="AdoMet_MTases"/>
    <property type="match status" value="1"/>
</dbReference>
<dbReference type="Proteomes" id="UP000053372">
    <property type="component" value="Unassembled WGS sequence"/>
</dbReference>
<reference evidence="2 3" key="1">
    <citation type="journal article" date="2015" name="Genome Announc.">
        <title>Draft Genome of the Euendolithic (true boring) Cyanobacterium Mastigocoleus testarum strain BC008.</title>
        <authorList>
            <person name="Guida B.S."/>
            <person name="Garcia-Pichel F."/>
        </authorList>
    </citation>
    <scope>NUCLEOTIDE SEQUENCE [LARGE SCALE GENOMIC DNA]</scope>
    <source>
        <strain evidence="2 3">BC008</strain>
    </source>
</reference>
<organism evidence="2 3">
    <name type="scientific">Mastigocoleus testarum BC008</name>
    <dbReference type="NCBI Taxonomy" id="371196"/>
    <lineage>
        <taxon>Bacteria</taxon>
        <taxon>Bacillati</taxon>
        <taxon>Cyanobacteriota</taxon>
        <taxon>Cyanophyceae</taxon>
        <taxon>Nostocales</taxon>
        <taxon>Hapalosiphonaceae</taxon>
        <taxon>Mastigocoleus</taxon>
    </lineage>
</organism>
<gene>
    <name evidence="2" type="ORF">BC008_29615</name>
</gene>
<evidence type="ECO:0000259" key="1">
    <source>
        <dbReference type="Pfam" id="PF08241"/>
    </source>
</evidence>
<comment type="caution">
    <text evidence="2">The sequence shown here is derived from an EMBL/GenBank/DDBJ whole genome shotgun (WGS) entry which is preliminary data.</text>
</comment>
<dbReference type="Gene3D" id="3.40.50.150">
    <property type="entry name" value="Vaccinia Virus protein VP39"/>
    <property type="match status" value="1"/>
</dbReference>
<dbReference type="InterPro" id="IPR013216">
    <property type="entry name" value="Methyltransf_11"/>
</dbReference>
<dbReference type="EMBL" id="LMTZ01000088">
    <property type="protein sequence ID" value="KST67356.1"/>
    <property type="molecule type" value="Genomic_DNA"/>
</dbReference>
<accession>A0A0V7ZRQ5</accession>
<name>A0A0V7ZRQ5_9CYAN</name>
<evidence type="ECO:0000313" key="2">
    <source>
        <dbReference type="EMBL" id="KST67356.1"/>
    </source>
</evidence>
<dbReference type="GO" id="GO:0008757">
    <property type="term" value="F:S-adenosylmethionine-dependent methyltransferase activity"/>
    <property type="evidence" value="ECO:0007669"/>
    <property type="project" value="InterPro"/>
</dbReference>
<dbReference type="AlphaFoldDB" id="A0A0V7ZRQ5"/>
<protein>
    <recommendedName>
        <fullName evidence="1">Methyltransferase type 11 domain-containing protein</fullName>
    </recommendedName>
</protein>
<dbReference type="Pfam" id="PF08241">
    <property type="entry name" value="Methyltransf_11"/>
    <property type="match status" value="1"/>
</dbReference>
<dbReference type="OrthoDB" id="421066at2"/>
<dbReference type="RefSeq" id="WP_058183677.1">
    <property type="nucleotide sequence ID" value="NZ_LMTZ01000088.1"/>
</dbReference>
<dbReference type="SUPFAM" id="SSF53335">
    <property type="entry name" value="S-adenosyl-L-methionine-dependent methyltransferases"/>
    <property type="match status" value="1"/>
</dbReference>
<dbReference type="InterPro" id="IPR029063">
    <property type="entry name" value="SAM-dependent_MTases_sf"/>
</dbReference>
<proteinExistence type="predicted"/>
<evidence type="ECO:0000313" key="3">
    <source>
        <dbReference type="Proteomes" id="UP000053372"/>
    </source>
</evidence>